<keyword evidence="12" id="KW-0119">Carbohydrate metabolism</keyword>
<evidence type="ECO:0000259" key="15">
    <source>
        <dbReference type="Pfam" id="PF18085"/>
    </source>
</evidence>
<evidence type="ECO:0000256" key="11">
    <source>
        <dbReference type="ARBA" id="ARBA00023056"/>
    </source>
</evidence>
<dbReference type="EMBL" id="WBKB01000006">
    <property type="protein sequence ID" value="KAB1642290.1"/>
    <property type="molecule type" value="Genomic_DNA"/>
</dbReference>
<keyword evidence="17" id="KW-1185">Reference proteome</keyword>
<dbReference type="InterPro" id="IPR040999">
    <property type="entry name" value="Mak_N_cap"/>
</dbReference>
<comment type="pathway">
    <text evidence="1">Glycan biosynthesis; glycogen biosynthesis.</text>
</comment>
<evidence type="ECO:0000313" key="17">
    <source>
        <dbReference type="Proteomes" id="UP000433493"/>
    </source>
</evidence>
<evidence type="ECO:0000256" key="13">
    <source>
        <dbReference type="ARBA" id="ARBA00031251"/>
    </source>
</evidence>
<comment type="caution">
    <text evidence="16">The sequence shown here is derived from an EMBL/GenBank/DDBJ whole genome shotgun (WGS) entry which is preliminary data.</text>
</comment>
<organism evidence="16 17">
    <name type="scientific">Gulosibacter chungangensis</name>
    <dbReference type="NCBI Taxonomy" id="979746"/>
    <lineage>
        <taxon>Bacteria</taxon>
        <taxon>Bacillati</taxon>
        <taxon>Actinomycetota</taxon>
        <taxon>Actinomycetes</taxon>
        <taxon>Micrococcales</taxon>
        <taxon>Microbacteriaceae</taxon>
        <taxon>Gulosibacter</taxon>
    </lineage>
</organism>
<evidence type="ECO:0000256" key="12">
    <source>
        <dbReference type="ARBA" id="ARBA00023277"/>
    </source>
</evidence>
<keyword evidence="8" id="KW-0547">Nucleotide-binding</keyword>
<gene>
    <name evidence="16" type="ORF">F8O05_10750</name>
</gene>
<evidence type="ECO:0000256" key="10">
    <source>
        <dbReference type="ARBA" id="ARBA00022840"/>
    </source>
</evidence>
<dbReference type="UniPathway" id="UPA00164"/>
<evidence type="ECO:0000256" key="7">
    <source>
        <dbReference type="ARBA" id="ARBA00022679"/>
    </source>
</evidence>
<dbReference type="EC" id="2.7.1.175" evidence="4"/>
<proteinExistence type="inferred from homology"/>
<sequence>MSDVLTLLSEWMPQQRWYVGGAGEPQLELIGSYELEPAAEDPGLRLITVALVRDHSRQPAPLYQVPLVIRDVDGQVEALGFIGPIREHGERAALVDGPHDDAFARALVRLIADEAEASGAVGADGQPRVRVYGQPMPGAKAGEFVRSRVLSGEQSNTSIICELQDENGDAAVPLIVKLFRTLHAGDNPDVTLQTALAATGSLHVPPTFGQVSAVWPDAQGGQAAGHLAFAQEFFVGVEDAWRVALRAAEGGEDFTPLARALGHATAQVHATLRRVMPTVEPGQSDIDLATQQMWRRYELAVAEVPELREYASEVERVYALASEAKWPTLQRIHGDFHLGQVLAVPDRGWVLLDFEGEPLRPLDARNAPDVPARDVAGLLRSFDYVAGSLSLQAGYEVARDWADAARAAFLEGYVDELVEEGEEARRGMTDEDLERILAAYELDKAIYETIYEAQFRPSWLPIPVAAVKRILGIEDAPEVDDEADALTEAE</sequence>
<comment type="similarity">
    <text evidence="2">Belongs to the aminoglycoside phosphotransferase family.</text>
</comment>
<protein>
    <recommendedName>
        <fullName evidence="5">Maltokinase</fullName>
        <ecNumber evidence="4">2.7.1.175</ecNumber>
    </recommendedName>
    <alternativeName>
        <fullName evidence="13">Maltose-1-phosphate synthase</fullName>
    </alternativeName>
</protein>
<evidence type="ECO:0000256" key="9">
    <source>
        <dbReference type="ARBA" id="ARBA00022777"/>
    </source>
</evidence>
<dbReference type="RefSeq" id="WP_158052745.1">
    <property type="nucleotide sequence ID" value="NZ_WBKB01000006.1"/>
</dbReference>
<evidence type="ECO:0000256" key="3">
    <source>
        <dbReference type="ARBA" id="ARBA00011245"/>
    </source>
</evidence>
<dbReference type="GO" id="GO:0005978">
    <property type="term" value="P:glycogen biosynthetic process"/>
    <property type="evidence" value="ECO:0007669"/>
    <property type="project" value="UniProtKB-UniPathway"/>
</dbReference>
<dbReference type="SUPFAM" id="SSF56112">
    <property type="entry name" value="Protein kinase-like (PK-like)"/>
    <property type="match status" value="1"/>
</dbReference>
<dbReference type="GO" id="GO:0016301">
    <property type="term" value="F:kinase activity"/>
    <property type="evidence" value="ECO:0007669"/>
    <property type="project" value="UniProtKB-KW"/>
</dbReference>
<comment type="catalytic activity">
    <reaction evidence="14">
        <text>D-maltose + ATP = alpha-maltose 1-phosphate + ADP + H(+)</text>
        <dbReference type="Rhea" id="RHEA:31915"/>
        <dbReference type="ChEBI" id="CHEBI:15378"/>
        <dbReference type="ChEBI" id="CHEBI:17306"/>
        <dbReference type="ChEBI" id="CHEBI:30616"/>
        <dbReference type="ChEBI" id="CHEBI:63576"/>
        <dbReference type="ChEBI" id="CHEBI:456216"/>
        <dbReference type="EC" id="2.7.1.175"/>
    </reaction>
</comment>
<name>A0A7J5B9P0_9MICO</name>
<keyword evidence="7 16" id="KW-0808">Transferase</keyword>
<keyword evidence="6" id="KW-0321">Glycogen metabolism</keyword>
<reference evidence="16 17" key="1">
    <citation type="submission" date="2019-09" db="EMBL/GenBank/DDBJ databases">
        <title>Phylogeny of genus Pseudoclavibacter and closely related genus.</title>
        <authorList>
            <person name="Li Y."/>
        </authorList>
    </citation>
    <scope>NUCLEOTIDE SEQUENCE [LARGE SCALE GENOMIC DNA]</scope>
    <source>
        <strain evidence="16 17">KCTC 13959</strain>
    </source>
</reference>
<evidence type="ECO:0000313" key="16">
    <source>
        <dbReference type="EMBL" id="KAB1642290.1"/>
    </source>
</evidence>
<dbReference type="Pfam" id="PF18085">
    <property type="entry name" value="Mak_N_cap"/>
    <property type="match status" value="1"/>
</dbReference>
<evidence type="ECO:0000256" key="6">
    <source>
        <dbReference type="ARBA" id="ARBA00022600"/>
    </source>
</evidence>
<evidence type="ECO:0000256" key="5">
    <source>
        <dbReference type="ARBA" id="ARBA00013882"/>
    </source>
</evidence>
<evidence type="ECO:0000256" key="2">
    <source>
        <dbReference type="ARBA" id="ARBA00006219"/>
    </source>
</evidence>
<keyword evidence="11" id="KW-0320">Glycogen biosynthesis</keyword>
<evidence type="ECO:0000256" key="1">
    <source>
        <dbReference type="ARBA" id="ARBA00004964"/>
    </source>
</evidence>
<evidence type="ECO:0000256" key="4">
    <source>
        <dbReference type="ARBA" id="ARBA00011962"/>
    </source>
</evidence>
<dbReference type="Gene3D" id="3.90.1200.10">
    <property type="match status" value="1"/>
</dbReference>
<evidence type="ECO:0000256" key="14">
    <source>
        <dbReference type="ARBA" id="ARBA00049067"/>
    </source>
</evidence>
<dbReference type="InterPro" id="IPR011009">
    <property type="entry name" value="Kinase-like_dom_sf"/>
</dbReference>
<evidence type="ECO:0000256" key="8">
    <source>
        <dbReference type="ARBA" id="ARBA00022741"/>
    </source>
</evidence>
<dbReference type="Proteomes" id="UP000433493">
    <property type="component" value="Unassembled WGS sequence"/>
</dbReference>
<accession>A0A7J5B9P0</accession>
<keyword evidence="10" id="KW-0067">ATP-binding</keyword>
<keyword evidence="9" id="KW-0418">Kinase</keyword>
<comment type="subunit">
    <text evidence="3">Monomer.</text>
</comment>
<dbReference type="AlphaFoldDB" id="A0A7J5B9P0"/>
<feature type="domain" description="Maltokinase N-terminal cap" evidence="15">
    <location>
        <begin position="11"/>
        <end position="100"/>
    </location>
</feature>
<dbReference type="OrthoDB" id="3787729at2"/>
<dbReference type="GO" id="GO:0005524">
    <property type="term" value="F:ATP binding"/>
    <property type="evidence" value="ECO:0007669"/>
    <property type="project" value="UniProtKB-KW"/>
</dbReference>